<dbReference type="AlphaFoldDB" id="A0A1G1VTD2"/>
<dbReference type="InterPro" id="IPR029063">
    <property type="entry name" value="SAM-dependent_MTases_sf"/>
</dbReference>
<dbReference type="PANTHER" id="PTHR43317">
    <property type="entry name" value="THERMOSPERMINE SYNTHASE ACAULIS5"/>
    <property type="match status" value="1"/>
</dbReference>
<evidence type="ECO:0000313" key="2">
    <source>
        <dbReference type="EMBL" id="OGY18671.1"/>
    </source>
</evidence>
<sequence length="213" mass="23681">MLFFLPKTIETRESPVNGRITVSKLFGSYSIHAGGFTQSGGLVRSIWRKAVKTLANNGGSRKDILILGLGAGSAAKEIARIWPEARMIGVELDPLMIELGKRYFALQKIPQLTIVKGDAFHWVFHRTKSWRSRFDCILCDLYVGGEVPQKSMQGPFLTALRELLINNGVLLVNHLIKQGEKGQVNLLEVKLSSVFAHVERIPTPANIVFSARK</sequence>
<protein>
    <recommendedName>
        <fullName evidence="4">Methyltransferase domain-containing protein</fullName>
    </recommendedName>
</protein>
<gene>
    <name evidence="2" type="ORF">A2786_04190</name>
</gene>
<name>A0A1G1VTD2_9BACT</name>
<evidence type="ECO:0000256" key="1">
    <source>
        <dbReference type="ARBA" id="ARBA00023115"/>
    </source>
</evidence>
<dbReference type="Pfam" id="PF01564">
    <property type="entry name" value="Spermine_synth"/>
    <property type="match status" value="1"/>
</dbReference>
<dbReference type="GO" id="GO:0006596">
    <property type="term" value="P:polyamine biosynthetic process"/>
    <property type="evidence" value="ECO:0007669"/>
    <property type="project" value="UniProtKB-KW"/>
</dbReference>
<evidence type="ECO:0008006" key="4">
    <source>
        <dbReference type="Google" id="ProtNLM"/>
    </source>
</evidence>
<dbReference type="EMBL" id="MHCJ01000003">
    <property type="protein sequence ID" value="OGY18671.1"/>
    <property type="molecule type" value="Genomic_DNA"/>
</dbReference>
<dbReference type="Proteomes" id="UP000179233">
    <property type="component" value="Unassembled WGS sequence"/>
</dbReference>
<organism evidence="2 3">
    <name type="scientific">Candidatus Chisholmbacteria bacterium RIFCSPHIGHO2_01_FULL_52_32</name>
    <dbReference type="NCBI Taxonomy" id="1797591"/>
    <lineage>
        <taxon>Bacteria</taxon>
        <taxon>Candidatus Chisholmiibacteriota</taxon>
    </lineage>
</organism>
<dbReference type="PANTHER" id="PTHR43317:SF1">
    <property type="entry name" value="THERMOSPERMINE SYNTHASE ACAULIS5"/>
    <property type="match status" value="1"/>
</dbReference>
<comment type="caution">
    <text evidence="2">The sequence shown here is derived from an EMBL/GenBank/DDBJ whole genome shotgun (WGS) entry which is preliminary data.</text>
</comment>
<evidence type="ECO:0000313" key="3">
    <source>
        <dbReference type="Proteomes" id="UP000179233"/>
    </source>
</evidence>
<accession>A0A1G1VTD2</accession>
<proteinExistence type="predicted"/>
<dbReference type="Gene3D" id="3.40.50.150">
    <property type="entry name" value="Vaccinia Virus protein VP39"/>
    <property type="match status" value="1"/>
</dbReference>
<dbReference type="SUPFAM" id="SSF53335">
    <property type="entry name" value="S-adenosyl-L-methionine-dependent methyltransferases"/>
    <property type="match status" value="1"/>
</dbReference>
<reference evidence="2 3" key="1">
    <citation type="journal article" date="2016" name="Nat. Commun.">
        <title>Thousands of microbial genomes shed light on interconnected biogeochemical processes in an aquifer system.</title>
        <authorList>
            <person name="Anantharaman K."/>
            <person name="Brown C.T."/>
            <person name="Hug L.A."/>
            <person name="Sharon I."/>
            <person name="Castelle C.J."/>
            <person name="Probst A.J."/>
            <person name="Thomas B.C."/>
            <person name="Singh A."/>
            <person name="Wilkins M.J."/>
            <person name="Karaoz U."/>
            <person name="Brodie E.L."/>
            <person name="Williams K.H."/>
            <person name="Hubbard S.S."/>
            <person name="Banfield J.F."/>
        </authorList>
    </citation>
    <scope>NUCLEOTIDE SEQUENCE [LARGE SCALE GENOMIC DNA]</scope>
</reference>
<dbReference type="CDD" id="cd02440">
    <property type="entry name" value="AdoMet_MTases"/>
    <property type="match status" value="1"/>
</dbReference>
<keyword evidence="1" id="KW-0620">Polyamine biosynthesis</keyword>